<comment type="caution">
    <text evidence="1">The sequence shown here is derived from an EMBL/GenBank/DDBJ whole genome shotgun (WGS) entry which is preliminary data.</text>
</comment>
<proteinExistence type="predicted"/>
<name>A0ACC2QQS8_9NEOP</name>
<accession>A0ACC2QQS8</accession>
<sequence length="493" mass="54131">MSLNYLICIILFSKQTLPLLGYTIPTNNQSFIYDFNSLPSNPMSGDWRPRVINGTVAALGDCPYQIALKTVMKKSSEWYKTFCGAALIGPRKLLSAAHCFDEKSFANCNLILHPGRASSKKLKEALAVAGGLKNLAKFDTDGQWRELETVQYPKSYDFPKDDISVIITNAPFEFNDHVNSVPIARIDIDYEGTCLASGFGRVGKANINSKHSPVLLKAYLVLLSKNTCALTTDKPRNNNICTDTRHTDVSKIALKALMKRSSNLYQTFCGAALIGPRKLLSAAHCFDEKAFASCHPFLHPGQASSKRLKQTLAVAGGLKNYAKFNSDGQWRKLETAQFPKSYDFPKDDISVIITNEPFEFNDHVNSIPIARIDIDYEGTCLASGFGRVGKANKYSKHSPVLLKAYLVLLPKIACARTTDKPRNNNICTDTRHTDVSKGDSGGPLVCANTGDPNEDKYRGLLPSERVCGPLRLADVVALDATIHTESGRVQGLA</sequence>
<organism evidence="1 2">
    <name type="scientific">Mythimna loreyi</name>
    <dbReference type="NCBI Taxonomy" id="667449"/>
    <lineage>
        <taxon>Eukaryota</taxon>
        <taxon>Metazoa</taxon>
        <taxon>Ecdysozoa</taxon>
        <taxon>Arthropoda</taxon>
        <taxon>Hexapoda</taxon>
        <taxon>Insecta</taxon>
        <taxon>Pterygota</taxon>
        <taxon>Neoptera</taxon>
        <taxon>Endopterygota</taxon>
        <taxon>Lepidoptera</taxon>
        <taxon>Glossata</taxon>
        <taxon>Ditrysia</taxon>
        <taxon>Noctuoidea</taxon>
        <taxon>Noctuidae</taxon>
        <taxon>Noctuinae</taxon>
        <taxon>Hadenini</taxon>
        <taxon>Mythimna</taxon>
    </lineage>
</organism>
<dbReference type="Proteomes" id="UP001231649">
    <property type="component" value="Chromosome 14"/>
</dbReference>
<evidence type="ECO:0000313" key="2">
    <source>
        <dbReference type="Proteomes" id="UP001231649"/>
    </source>
</evidence>
<keyword evidence="2" id="KW-1185">Reference proteome</keyword>
<reference evidence="1" key="1">
    <citation type="submission" date="2023-03" db="EMBL/GenBank/DDBJ databases">
        <title>Chromosome-level genomes of two armyworms, Mythimna separata and Mythimna loreyi, provide insights into the biosynthesis and reception of sex pheromones.</title>
        <authorList>
            <person name="Zhao H."/>
        </authorList>
    </citation>
    <scope>NUCLEOTIDE SEQUENCE</scope>
    <source>
        <strain evidence="1">BeijingLab</strain>
    </source>
</reference>
<dbReference type="EMBL" id="CM056790">
    <property type="protein sequence ID" value="KAJ8723412.1"/>
    <property type="molecule type" value="Genomic_DNA"/>
</dbReference>
<evidence type="ECO:0000313" key="1">
    <source>
        <dbReference type="EMBL" id="KAJ8723412.1"/>
    </source>
</evidence>
<gene>
    <name evidence="1" type="ORF">PYW08_003324</name>
</gene>
<protein>
    <submittedName>
        <fullName evidence="1">Uncharacterized protein</fullName>
    </submittedName>
</protein>